<dbReference type="Proteomes" id="UP000807353">
    <property type="component" value="Unassembled WGS sequence"/>
</dbReference>
<dbReference type="PANTHER" id="PTHR15332">
    <property type="entry name" value="PROPROTEIN CONVERTASE SUBTILISIN_KEXIN TYPE 5-LIKE"/>
    <property type="match status" value="1"/>
</dbReference>
<feature type="compositionally biased region" description="Basic and acidic residues" evidence="3">
    <location>
        <begin position="840"/>
        <end position="853"/>
    </location>
</feature>
<feature type="compositionally biased region" description="Basic residues" evidence="3">
    <location>
        <begin position="811"/>
        <end position="821"/>
    </location>
</feature>
<dbReference type="SUPFAM" id="SSF57184">
    <property type="entry name" value="Growth factor receptor domain"/>
    <property type="match status" value="4"/>
</dbReference>
<keyword evidence="4" id="KW-1133">Transmembrane helix</keyword>
<dbReference type="CDD" id="cd00064">
    <property type="entry name" value="FU"/>
    <property type="match status" value="4"/>
</dbReference>
<dbReference type="PROSITE" id="PS00022">
    <property type="entry name" value="EGF_1"/>
    <property type="match status" value="1"/>
</dbReference>
<feature type="region of interest" description="Disordered" evidence="3">
    <location>
        <begin position="790"/>
        <end position="865"/>
    </location>
</feature>
<organism evidence="7 8">
    <name type="scientific">Collybia nuda</name>
    <dbReference type="NCBI Taxonomy" id="64659"/>
    <lineage>
        <taxon>Eukaryota</taxon>
        <taxon>Fungi</taxon>
        <taxon>Dikarya</taxon>
        <taxon>Basidiomycota</taxon>
        <taxon>Agaricomycotina</taxon>
        <taxon>Agaricomycetes</taxon>
        <taxon>Agaricomycetidae</taxon>
        <taxon>Agaricales</taxon>
        <taxon>Tricholomatineae</taxon>
        <taxon>Clitocybaceae</taxon>
        <taxon>Collybia</taxon>
    </lineage>
</organism>
<evidence type="ECO:0000256" key="2">
    <source>
        <dbReference type="PROSITE-ProRule" id="PRU00076"/>
    </source>
</evidence>
<feature type="signal peptide" evidence="5">
    <location>
        <begin position="1"/>
        <end position="18"/>
    </location>
</feature>
<evidence type="ECO:0000256" key="5">
    <source>
        <dbReference type="SAM" id="SignalP"/>
    </source>
</evidence>
<name>A0A9P6CFW0_9AGAR</name>
<keyword evidence="5" id="KW-0732">Signal</keyword>
<evidence type="ECO:0000259" key="6">
    <source>
        <dbReference type="PROSITE" id="PS50026"/>
    </source>
</evidence>
<comment type="caution">
    <text evidence="7">The sequence shown here is derived from an EMBL/GenBank/DDBJ whole genome shotgun (WGS) entry which is preliminary data.</text>
</comment>
<dbReference type="PANTHER" id="PTHR15332:SF175">
    <property type="entry name" value="PROPROTEIN CONVERTASE SUBTILISIN_KEXIN TYPE 5-LIKE"/>
    <property type="match status" value="1"/>
</dbReference>
<dbReference type="SMART" id="SM00181">
    <property type="entry name" value="EGF"/>
    <property type="match status" value="5"/>
</dbReference>
<evidence type="ECO:0000313" key="7">
    <source>
        <dbReference type="EMBL" id="KAF9464571.1"/>
    </source>
</evidence>
<dbReference type="CDD" id="cd00055">
    <property type="entry name" value="EGF_Lam"/>
    <property type="match status" value="1"/>
</dbReference>
<reference evidence="7" key="1">
    <citation type="submission" date="2020-11" db="EMBL/GenBank/DDBJ databases">
        <authorList>
            <consortium name="DOE Joint Genome Institute"/>
            <person name="Ahrendt S."/>
            <person name="Riley R."/>
            <person name="Andreopoulos W."/>
            <person name="Labutti K."/>
            <person name="Pangilinan J."/>
            <person name="Ruiz-Duenas F.J."/>
            <person name="Barrasa J.M."/>
            <person name="Sanchez-Garcia M."/>
            <person name="Camarero S."/>
            <person name="Miyauchi S."/>
            <person name="Serrano A."/>
            <person name="Linde D."/>
            <person name="Babiker R."/>
            <person name="Drula E."/>
            <person name="Ayuso-Fernandez I."/>
            <person name="Pacheco R."/>
            <person name="Padilla G."/>
            <person name="Ferreira P."/>
            <person name="Barriuso J."/>
            <person name="Kellner H."/>
            <person name="Castanera R."/>
            <person name="Alfaro M."/>
            <person name="Ramirez L."/>
            <person name="Pisabarro A.G."/>
            <person name="Kuo A."/>
            <person name="Tritt A."/>
            <person name="Lipzen A."/>
            <person name="He G."/>
            <person name="Yan M."/>
            <person name="Ng V."/>
            <person name="Cullen D."/>
            <person name="Martin F."/>
            <person name="Rosso M.-N."/>
            <person name="Henrissat B."/>
            <person name="Hibbett D."/>
            <person name="Martinez A.T."/>
            <person name="Grigoriev I.V."/>
        </authorList>
    </citation>
    <scope>NUCLEOTIDE SEQUENCE</scope>
    <source>
        <strain evidence="7">CBS 247.69</strain>
    </source>
</reference>
<keyword evidence="2" id="KW-1015">Disulfide bond</keyword>
<keyword evidence="4" id="KW-0472">Membrane</keyword>
<feature type="disulfide bond" evidence="2">
    <location>
        <begin position="187"/>
        <end position="197"/>
    </location>
</feature>
<dbReference type="SMART" id="SM00261">
    <property type="entry name" value="FU"/>
    <property type="match status" value="7"/>
</dbReference>
<keyword evidence="4" id="KW-0812">Transmembrane</keyword>
<dbReference type="PROSITE" id="PS50026">
    <property type="entry name" value="EGF_3"/>
    <property type="match status" value="1"/>
</dbReference>
<feature type="domain" description="EGF-like" evidence="6">
    <location>
        <begin position="183"/>
        <end position="215"/>
    </location>
</feature>
<proteinExistence type="predicted"/>
<evidence type="ECO:0000256" key="4">
    <source>
        <dbReference type="SAM" id="Phobius"/>
    </source>
</evidence>
<evidence type="ECO:0000256" key="3">
    <source>
        <dbReference type="SAM" id="MobiDB-lite"/>
    </source>
</evidence>
<keyword evidence="8" id="KW-1185">Reference proteome</keyword>
<dbReference type="InterPro" id="IPR006212">
    <property type="entry name" value="Furin_repeat"/>
</dbReference>
<feature type="disulfide bond" evidence="2">
    <location>
        <begin position="205"/>
        <end position="214"/>
    </location>
</feature>
<keyword evidence="1 2" id="KW-0245">EGF-like domain</keyword>
<evidence type="ECO:0000313" key="8">
    <source>
        <dbReference type="Proteomes" id="UP000807353"/>
    </source>
</evidence>
<protein>
    <recommendedName>
        <fullName evidence="6">EGF-like domain-containing protein</fullName>
    </recommendedName>
</protein>
<dbReference type="InterPro" id="IPR009030">
    <property type="entry name" value="Growth_fac_rcpt_cys_sf"/>
</dbReference>
<dbReference type="EMBL" id="MU150253">
    <property type="protein sequence ID" value="KAF9464571.1"/>
    <property type="molecule type" value="Genomic_DNA"/>
</dbReference>
<dbReference type="PROSITE" id="PS01248">
    <property type="entry name" value="EGF_LAM_1"/>
    <property type="match status" value="1"/>
</dbReference>
<dbReference type="InterPro" id="IPR000742">
    <property type="entry name" value="EGF"/>
</dbReference>
<evidence type="ECO:0000256" key="1">
    <source>
        <dbReference type="ARBA" id="ARBA00022536"/>
    </source>
</evidence>
<dbReference type="AlphaFoldDB" id="A0A9P6CFW0"/>
<dbReference type="Gene3D" id="2.10.220.10">
    <property type="entry name" value="Hormone Receptor, Insulin-like Growth Factor Receptor 1, Chain A, domain 2"/>
    <property type="match status" value="4"/>
</dbReference>
<dbReference type="InterPro" id="IPR002049">
    <property type="entry name" value="LE_dom"/>
</dbReference>
<sequence length="911" mass="95384">MLSSFLTISLFMGASVVAQSLPSVVCVAGQCLQGFSNITMGAKLTAQGAPASILLLPGQYTSTTNPQLLHNLLTSSSATLAPSAGFENSTTSITLPLNLALEPGLAIYSQKLYSGQAGFSQLPSEPIANSSIPLTASSLAVSSNVWVAVTSGSNDRVILWDAIPDVAQLPAGTLKTLSLIDMQSSACSPACSGSGVCSVAGVCTCPTGFSGSSCETCAPGFFGPTCQPCPSGCSSCDEGISGSGRCLKPIVTGAPASCNCLNGKCNVNGQCSCNSGWTAGDDGTACSKCSPGLFLTSTGDCQICQVGCSQCADGTGDCIACKAKFTQNASDKTLCDAVPEVTSAGNRCPEGSFGDGAQCTRCSPTCKTCNGGTSNDCIICATGQYLLNGNCVGTNSDGVCEGSNLIADNIKHECDCKFRNRYLIESPHGLTHVFLACGAKCTSCKIPGFSVASTVNQLECTGCLPGFVLSQGKCVESCPAGTFISPQDNLTCTPCDSSCATCTGTATFCLTCTGNQLASNGKCLSTCPSNTFTASGSCLTCHPDCASCSGSSFNQCSSCAPNRPVLTNGRCLPTCSRSQYFDKTSSTCQPCDSGCSSCTGPGPSNCLACSSSNQVLRNGACVSANCEGSSSVIPGLGACLSELVQVPTVSGTGSPPLPSITGLTNPTTFPTRRPLEWWQILLMALGCAFIFLLVLLCWRRRARKQRAKQTAKFASAKRLDQKLSWRGRLVRFGEKLFGHDTSQRAAVLPVHQIHRYPDTRDTKLQKIRETEDARHDLEMDDLLDAYNYSEARSRSSRAPSSLPSLHDKRGIKPRPLHHSVHSNRLSGHSLYSELTGKPRQTPETRQPVKKDLLNPRYSSSSTLSSSFTIWSRERDRVPAPVPPAPQLLTEAEAYATAIRPALAASPPRHRR</sequence>
<feature type="transmembrane region" description="Helical" evidence="4">
    <location>
        <begin position="677"/>
        <end position="698"/>
    </location>
</feature>
<comment type="caution">
    <text evidence="2">Lacks conserved residue(s) required for the propagation of feature annotation.</text>
</comment>
<dbReference type="Gene3D" id="2.10.25.10">
    <property type="entry name" value="Laminin"/>
    <property type="match status" value="1"/>
</dbReference>
<feature type="chain" id="PRO_5040339188" description="EGF-like domain-containing protein" evidence="5">
    <location>
        <begin position="19"/>
        <end position="911"/>
    </location>
</feature>
<dbReference type="OrthoDB" id="18487at2759"/>
<gene>
    <name evidence="7" type="ORF">BDZ94DRAFT_476015</name>
</gene>
<accession>A0A9P6CFW0</accession>